<dbReference type="EMBL" id="JACHJN010000002">
    <property type="protein sequence ID" value="MBB5954923.1"/>
    <property type="molecule type" value="Genomic_DNA"/>
</dbReference>
<comment type="caution">
    <text evidence="2">The sequence shown here is derived from an EMBL/GenBank/DDBJ whole genome shotgun (WGS) entry which is preliminary data.</text>
</comment>
<dbReference type="Proteomes" id="UP000547510">
    <property type="component" value="Unassembled WGS sequence"/>
</dbReference>
<evidence type="ECO:0000313" key="3">
    <source>
        <dbReference type="Proteomes" id="UP000547510"/>
    </source>
</evidence>
<keyword evidence="3" id="KW-1185">Reference proteome</keyword>
<gene>
    <name evidence="2" type="ORF">FHS29_001493</name>
</gene>
<feature type="region of interest" description="Disordered" evidence="1">
    <location>
        <begin position="230"/>
        <end position="265"/>
    </location>
</feature>
<dbReference type="AlphaFoldDB" id="A0A841CD87"/>
<proteinExistence type="predicted"/>
<evidence type="ECO:0000256" key="1">
    <source>
        <dbReference type="SAM" id="MobiDB-lite"/>
    </source>
</evidence>
<name>A0A841CD87_9PSEU</name>
<feature type="region of interest" description="Disordered" evidence="1">
    <location>
        <begin position="1"/>
        <end position="27"/>
    </location>
</feature>
<sequence length="265" mass="28068">MGSKDPIQRCRHARTTNQPGDDCVTGLTGGRSAGWCDRAYDTSPRRKPWATGLGAVAHAELAEQPAGVGLDGVLRQVELAPDLPVALALAHPAQHLEFPLGELDARIGRLARSGHGGARQRVRERGHQFRARGVPAEIPAGTAGDRGGDAARVVRCAEHDDVCLRVGRDESPGRFDAGRDGALGSHQHHVHRLPGEASQQLVTVRYAVDAANPGDSRHHAGETLPHTAPVVANKDRGHGDSFLQPSDVPLPLSDARGRTLTRSGA</sequence>
<organism evidence="2 3">
    <name type="scientific">Saccharothrix tamanrassetensis</name>
    <dbReference type="NCBI Taxonomy" id="1051531"/>
    <lineage>
        <taxon>Bacteria</taxon>
        <taxon>Bacillati</taxon>
        <taxon>Actinomycetota</taxon>
        <taxon>Actinomycetes</taxon>
        <taxon>Pseudonocardiales</taxon>
        <taxon>Pseudonocardiaceae</taxon>
        <taxon>Saccharothrix</taxon>
    </lineage>
</organism>
<protein>
    <submittedName>
        <fullName evidence="2">Uncharacterized protein</fullName>
    </submittedName>
</protein>
<evidence type="ECO:0000313" key="2">
    <source>
        <dbReference type="EMBL" id="MBB5954923.1"/>
    </source>
</evidence>
<reference evidence="2 3" key="1">
    <citation type="submission" date="2020-08" db="EMBL/GenBank/DDBJ databases">
        <title>Genomic Encyclopedia of Type Strains, Phase III (KMG-III): the genomes of soil and plant-associated and newly described type strains.</title>
        <authorList>
            <person name="Whitman W."/>
        </authorList>
    </citation>
    <scope>NUCLEOTIDE SEQUENCE [LARGE SCALE GENOMIC DNA]</scope>
    <source>
        <strain evidence="2 3">CECT 8640</strain>
    </source>
</reference>
<accession>A0A841CD87</accession>